<dbReference type="EMBL" id="PDKJ01000001">
    <property type="protein sequence ID" value="RXJ70066.1"/>
    <property type="molecule type" value="Genomic_DNA"/>
</dbReference>
<comment type="caution">
    <text evidence="1">The sequence shown here is derived from an EMBL/GenBank/DDBJ whole genome shotgun (WGS) entry which is preliminary data.</text>
</comment>
<proteinExistence type="predicted"/>
<dbReference type="AlphaFoldDB" id="A0A4Q0YHF1"/>
<dbReference type="RefSeq" id="WP_128977941.1">
    <property type="nucleotide sequence ID" value="NZ_PDKJ01000001.1"/>
</dbReference>
<sequence>MNCKVEHIIDFFHKYPQLLKTNNEQDLKELFETFPHACKFVKALNEDVVDCNNLEVVSKKTLELLDNAYDHEYKIEDITDFAKAICKVFDIVNAPKNHVPFILVMLSRL</sequence>
<evidence type="ECO:0000313" key="2">
    <source>
        <dbReference type="Proteomes" id="UP000290172"/>
    </source>
</evidence>
<protein>
    <submittedName>
        <fullName evidence="1">Uncharacterized protein</fullName>
    </submittedName>
</protein>
<gene>
    <name evidence="1" type="ORF">CRV08_00440</name>
</gene>
<dbReference type="Proteomes" id="UP000290172">
    <property type="component" value="Unassembled WGS sequence"/>
</dbReference>
<accession>A0A4Q0YHF1</accession>
<name>A0A4Q0YHF1_9BACT</name>
<organism evidence="1 2">
    <name type="scientific">Halarcobacter ebronensis</name>
    <dbReference type="NCBI Taxonomy" id="1462615"/>
    <lineage>
        <taxon>Bacteria</taxon>
        <taxon>Pseudomonadati</taxon>
        <taxon>Campylobacterota</taxon>
        <taxon>Epsilonproteobacteria</taxon>
        <taxon>Campylobacterales</taxon>
        <taxon>Arcobacteraceae</taxon>
        <taxon>Halarcobacter</taxon>
    </lineage>
</organism>
<reference evidence="1 2" key="1">
    <citation type="submission" date="2017-10" db="EMBL/GenBank/DDBJ databases">
        <title>Genomics of the genus Arcobacter.</title>
        <authorList>
            <person name="Perez-Cataluna A."/>
            <person name="Figueras M.J."/>
        </authorList>
    </citation>
    <scope>NUCLEOTIDE SEQUENCE [LARGE SCALE GENOMIC DNA]</scope>
    <source>
        <strain evidence="1 2">CECT 8993</strain>
    </source>
</reference>
<evidence type="ECO:0000313" key="1">
    <source>
        <dbReference type="EMBL" id="RXJ70066.1"/>
    </source>
</evidence>